<dbReference type="FunFam" id="2.40.10.10:FF:000060">
    <property type="entry name" value="Acrosin"/>
    <property type="match status" value="1"/>
</dbReference>
<dbReference type="SUPFAM" id="SSF50494">
    <property type="entry name" value="Trypsin-like serine proteases"/>
    <property type="match status" value="1"/>
</dbReference>
<evidence type="ECO:0000313" key="11">
    <source>
        <dbReference type="Proteomes" id="UP000014500"/>
    </source>
</evidence>
<dbReference type="PRINTS" id="PR00722">
    <property type="entry name" value="CHYMOTRYPSIN"/>
</dbReference>
<dbReference type="AlphaFoldDB" id="T1J010"/>
<dbReference type="InterPro" id="IPR009003">
    <property type="entry name" value="Peptidase_S1_PA"/>
</dbReference>
<dbReference type="SMART" id="SM00020">
    <property type="entry name" value="Tryp_SPc"/>
    <property type="match status" value="1"/>
</dbReference>
<evidence type="ECO:0000259" key="9">
    <source>
        <dbReference type="PROSITE" id="PS50240"/>
    </source>
</evidence>
<reference evidence="11" key="1">
    <citation type="submission" date="2011-05" db="EMBL/GenBank/DDBJ databases">
        <authorList>
            <person name="Richards S.R."/>
            <person name="Qu J."/>
            <person name="Jiang H."/>
            <person name="Jhangiani S.N."/>
            <person name="Agravi P."/>
            <person name="Goodspeed R."/>
            <person name="Gross S."/>
            <person name="Mandapat C."/>
            <person name="Jackson L."/>
            <person name="Mathew T."/>
            <person name="Pu L."/>
            <person name="Thornton R."/>
            <person name="Saada N."/>
            <person name="Wilczek-Boney K.B."/>
            <person name="Lee S."/>
            <person name="Kovar C."/>
            <person name="Wu Y."/>
            <person name="Scherer S.E."/>
            <person name="Worley K.C."/>
            <person name="Muzny D.M."/>
            <person name="Gibbs R."/>
        </authorList>
    </citation>
    <scope>NUCLEOTIDE SEQUENCE</scope>
    <source>
        <strain evidence="11">Brora</strain>
    </source>
</reference>
<proteinExistence type="predicted"/>
<dbReference type="STRING" id="126957.T1J010"/>
<keyword evidence="7" id="KW-1015">Disulfide bond</keyword>
<evidence type="ECO:0000256" key="4">
    <source>
        <dbReference type="ARBA" id="ARBA00022729"/>
    </source>
</evidence>
<evidence type="ECO:0000256" key="6">
    <source>
        <dbReference type="ARBA" id="ARBA00022825"/>
    </source>
</evidence>
<organism evidence="10 11">
    <name type="scientific">Strigamia maritima</name>
    <name type="common">European centipede</name>
    <name type="synonym">Geophilus maritimus</name>
    <dbReference type="NCBI Taxonomy" id="126957"/>
    <lineage>
        <taxon>Eukaryota</taxon>
        <taxon>Metazoa</taxon>
        <taxon>Ecdysozoa</taxon>
        <taxon>Arthropoda</taxon>
        <taxon>Myriapoda</taxon>
        <taxon>Chilopoda</taxon>
        <taxon>Pleurostigmophora</taxon>
        <taxon>Geophilomorpha</taxon>
        <taxon>Linotaeniidae</taxon>
        <taxon>Strigamia</taxon>
    </lineage>
</organism>
<dbReference type="HOGENOM" id="CLU_006842_13_1_1"/>
<keyword evidence="3" id="KW-0645">Protease</keyword>
<reference evidence="10" key="2">
    <citation type="submission" date="2015-02" db="UniProtKB">
        <authorList>
            <consortium name="EnsemblMetazoa"/>
        </authorList>
    </citation>
    <scope>IDENTIFICATION</scope>
</reference>
<sequence length="236" mass="25905">MACKSKVALVTRKGEIFCGGTLISKKYVLTAAQCLDRYGGAFTDFTVLLGAYSLNPKSKSSLQLGVTKMFIHPQYTHIETLEYDIAILKLNKTVKFSDSIKPPCFPRPGNNYVGEMATVSGWGQTDPESSETTPAALMKINLPVLSLQFCTDTLGHIQEFSSNSLCTGHSHRKSICKGDAGAPLVVFGRTRWYLLGLASFGTFCQVPGFPSYPGVFTRVDNYYEWIDSVTSDAMFC</sequence>
<dbReference type="PROSITE" id="PS50240">
    <property type="entry name" value="TRYPSIN_DOM"/>
    <property type="match status" value="1"/>
</dbReference>
<evidence type="ECO:0000256" key="5">
    <source>
        <dbReference type="ARBA" id="ARBA00022801"/>
    </source>
</evidence>
<evidence type="ECO:0000256" key="7">
    <source>
        <dbReference type="ARBA" id="ARBA00023157"/>
    </source>
</evidence>
<comment type="subcellular location">
    <subcellularLocation>
        <location evidence="1">Secreted</location>
    </subcellularLocation>
</comment>
<evidence type="ECO:0000256" key="2">
    <source>
        <dbReference type="ARBA" id="ARBA00022525"/>
    </source>
</evidence>
<dbReference type="PhylomeDB" id="T1J010"/>
<dbReference type="FunFam" id="2.40.10.10:FF:000054">
    <property type="entry name" value="Complement C1r subcomponent"/>
    <property type="match status" value="1"/>
</dbReference>
<evidence type="ECO:0000256" key="3">
    <source>
        <dbReference type="ARBA" id="ARBA00022670"/>
    </source>
</evidence>
<dbReference type="InterPro" id="IPR043504">
    <property type="entry name" value="Peptidase_S1_PA_chymotrypsin"/>
</dbReference>
<evidence type="ECO:0000256" key="8">
    <source>
        <dbReference type="ARBA" id="ARBA00023180"/>
    </source>
</evidence>
<dbReference type="PANTHER" id="PTHR24253">
    <property type="entry name" value="TRANSMEMBRANE PROTEASE SERINE"/>
    <property type="match status" value="1"/>
</dbReference>
<dbReference type="CDD" id="cd00190">
    <property type="entry name" value="Tryp_SPc"/>
    <property type="match status" value="1"/>
</dbReference>
<keyword evidence="4" id="KW-0732">Signal</keyword>
<accession>T1J010</accession>
<keyword evidence="6" id="KW-0720">Serine protease</keyword>
<dbReference type="GO" id="GO:0004252">
    <property type="term" value="F:serine-type endopeptidase activity"/>
    <property type="evidence" value="ECO:0007669"/>
    <property type="project" value="InterPro"/>
</dbReference>
<keyword evidence="8" id="KW-0325">Glycoprotein</keyword>
<dbReference type="Proteomes" id="UP000014500">
    <property type="component" value="Unassembled WGS sequence"/>
</dbReference>
<dbReference type="OMA" id="ISINFIM"/>
<dbReference type="Pfam" id="PF00089">
    <property type="entry name" value="Trypsin"/>
    <property type="match status" value="1"/>
</dbReference>
<name>T1J010_STRMM</name>
<dbReference type="GO" id="GO:0006508">
    <property type="term" value="P:proteolysis"/>
    <property type="evidence" value="ECO:0007669"/>
    <property type="project" value="UniProtKB-KW"/>
</dbReference>
<dbReference type="EMBL" id="JH431729">
    <property type="status" value="NOT_ANNOTATED_CDS"/>
    <property type="molecule type" value="Genomic_DNA"/>
</dbReference>
<feature type="domain" description="Peptidase S1" evidence="9">
    <location>
        <begin position="7"/>
        <end position="231"/>
    </location>
</feature>
<dbReference type="InterPro" id="IPR001254">
    <property type="entry name" value="Trypsin_dom"/>
</dbReference>
<dbReference type="EnsemblMetazoa" id="SMAR006849-RA">
    <property type="protein sequence ID" value="SMAR006849-PA"/>
    <property type="gene ID" value="SMAR006849"/>
</dbReference>
<dbReference type="PANTHER" id="PTHR24253:SF176">
    <property type="entry name" value="CORIN, ISOFORM B"/>
    <property type="match status" value="1"/>
</dbReference>
<dbReference type="InterPro" id="IPR001314">
    <property type="entry name" value="Peptidase_S1A"/>
</dbReference>
<evidence type="ECO:0000313" key="10">
    <source>
        <dbReference type="EnsemblMetazoa" id="SMAR006849-PA"/>
    </source>
</evidence>
<keyword evidence="2" id="KW-0964">Secreted</keyword>
<dbReference type="GO" id="GO:0005576">
    <property type="term" value="C:extracellular region"/>
    <property type="evidence" value="ECO:0007669"/>
    <property type="project" value="UniProtKB-SubCell"/>
</dbReference>
<dbReference type="Gene3D" id="2.40.10.10">
    <property type="entry name" value="Trypsin-like serine proteases"/>
    <property type="match status" value="1"/>
</dbReference>
<keyword evidence="11" id="KW-1185">Reference proteome</keyword>
<protein>
    <recommendedName>
        <fullName evidence="9">Peptidase S1 domain-containing protein</fullName>
    </recommendedName>
</protein>
<evidence type="ECO:0000256" key="1">
    <source>
        <dbReference type="ARBA" id="ARBA00004613"/>
    </source>
</evidence>
<dbReference type="eggNOG" id="KOG3627">
    <property type="taxonomic scope" value="Eukaryota"/>
</dbReference>
<keyword evidence="5" id="KW-0378">Hydrolase</keyword>